<accession>A0AAE1Q9B0</accession>
<proteinExistence type="predicted"/>
<protein>
    <recommendedName>
        <fullName evidence="3">Reverse transcriptase Ty1/copia-type domain-containing protein</fullName>
    </recommendedName>
</protein>
<dbReference type="Gene3D" id="6.10.250.2780">
    <property type="match status" value="1"/>
</dbReference>
<dbReference type="Proteomes" id="UP001292094">
    <property type="component" value="Unassembled WGS sequence"/>
</dbReference>
<name>A0AAE1Q9B0_9EUCA</name>
<comment type="caution">
    <text evidence="4">The sequence shown here is derived from an EMBL/GenBank/DDBJ whole genome shotgun (WGS) entry which is preliminary data.</text>
</comment>
<dbReference type="GO" id="GO:0016055">
    <property type="term" value="P:Wnt signaling pathway"/>
    <property type="evidence" value="ECO:0007669"/>
    <property type="project" value="UniProtKB-KW"/>
</dbReference>
<organism evidence="4 5">
    <name type="scientific">Petrolisthes manimaculis</name>
    <dbReference type="NCBI Taxonomy" id="1843537"/>
    <lineage>
        <taxon>Eukaryota</taxon>
        <taxon>Metazoa</taxon>
        <taxon>Ecdysozoa</taxon>
        <taxon>Arthropoda</taxon>
        <taxon>Crustacea</taxon>
        <taxon>Multicrustacea</taxon>
        <taxon>Malacostraca</taxon>
        <taxon>Eumalacostraca</taxon>
        <taxon>Eucarida</taxon>
        <taxon>Decapoda</taxon>
        <taxon>Pleocyemata</taxon>
        <taxon>Anomura</taxon>
        <taxon>Galatheoidea</taxon>
        <taxon>Porcellanidae</taxon>
        <taxon>Petrolisthes</taxon>
    </lineage>
</organism>
<dbReference type="GO" id="GO:0012505">
    <property type="term" value="C:endomembrane system"/>
    <property type="evidence" value="ECO:0007669"/>
    <property type="project" value="UniProtKB-SubCell"/>
</dbReference>
<reference evidence="4" key="1">
    <citation type="submission" date="2023-11" db="EMBL/GenBank/DDBJ databases">
        <title>Genome assemblies of two species of porcelain crab, Petrolisthes cinctipes and Petrolisthes manimaculis (Anomura: Porcellanidae).</title>
        <authorList>
            <person name="Angst P."/>
        </authorList>
    </citation>
    <scope>NUCLEOTIDE SEQUENCE</scope>
    <source>
        <strain evidence="4">PB745_02</strain>
        <tissue evidence="4">Gill</tissue>
    </source>
</reference>
<dbReference type="PANTHER" id="PTHR45976">
    <property type="entry name" value="ARMADILLO SEGMENT POLARITY PROTEIN"/>
    <property type="match status" value="1"/>
</dbReference>
<dbReference type="GO" id="GO:0007155">
    <property type="term" value="P:cell adhesion"/>
    <property type="evidence" value="ECO:0007669"/>
    <property type="project" value="InterPro"/>
</dbReference>
<evidence type="ECO:0000313" key="5">
    <source>
        <dbReference type="Proteomes" id="UP001292094"/>
    </source>
</evidence>
<feature type="domain" description="Reverse transcriptase Ty1/copia-type" evidence="3">
    <location>
        <begin position="697"/>
        <end position="912"/>
    </location>
</feature>
<gene>
    <name evidence="4" type="ORF">Pmani_007256</name>
</gene>
<evidence type="ECO:0000259" key="3">
    <source>
        <dbReference type="Pfam" id="PF07727"/>
    </source>
</evidence>
<keyword evidence="5" id="KW-1185">Reference proteome</keyword>
<keyword evidence="1" id="KW-0879">Wnt signaling pathway</keyword>
<evidence type="ECO:0000256" key="1">
    <source>
        <dbReference type="ARBA" id="ARBA00022687"/>
    </source>
</evidence>
<evidence type="ECO:0000256" key="2">
    <source>
        <dbReference type="ARBA" id="ARBA00029433"/>
    </source>
</evidence>
<dbReference type="Pfam" id="PF07727">
    <property type="entry name" value="RVT_2"/>
    <property type="match status" value="1"/>
</dbReference>
<dbReference type="InterPro" id="IPR013103">
    <property type="entry name" value="RVT_2"/>
</dbReference>
<comment type="subcellular location">
    <subcellularLocation>
        <location evidence="2">Endomembrane system</location>
        <topology evidence="2">Peripheral membrane protein</topology>
        <orientation evidence="2">Cytoplasmic side</orientation>
    </subcellularLocation>
</comment>
<sequence length="1111" mass="126271">MNGNGDGGERARVPAFGGDKNYDRWKQELKAWKFVTNIGKKKQAMAVALSFPEGSEVRSKIFEEVNIDELMNDDGMNVLLQHLDKWYQKDEMSAAYEAWTRFDTFTKVNEDAMEKYILEFVKRNAVLEKYKVSIPKCILAFKLLDNAGLDIKDKQIVLTAVSFSEPEKMFDSMQQALKKFFGSQEVLSLGAGSGNGKSETPAVVVKTEPVFSTEEVNVVNRGRGRGGFRRSRGRGNILNRTEKSVQQNSVDRYGNVRKCYVCGSEFHLSPVCPKNTNVYVNSADEEGKKEIETYAVVESPGTMSVLMTETICYAVLDTACSSTVCGVDWLRAYIQTLSEDEKSGIQEESSEATFRFGDGNMYKSTKKVKLPVNIIGNRAYVIANVVDCSIPLLFSKKSMKKAKMKLDLENDIAVIHGKKVKLRCTSSGHYCLLLRDEQEVWKKTEEIMLTLGSDEKEKKKKIEKLHQQFGHPTCRRLIQLLKDGGIDDEMCFVHAEEVSNSCDICVKYKKTPSKPIEIPYSFDRDTKDGRNSLLDTLRHQTKEGKTEKKEIEAVINPVENPVESYDKEEEYHSIVEDTHEDSVRVKSIPKIGQKVKFLSKESDEWQTVTMHSRAGKSTGKYSNWRNVKYEDGSLSAFDWNRDVEKWIPILEENGVQETSEIVMACENMENQKLDKAKQEEIKSWKNFGVYEEVTNMGQNALSVRWVVTEKENMDGKKKIKARLVARGFEDKEEVQSDSPTVSKEMLRSFVAILASKKWGVNSIDIKAAFLQSERFERDVYLIPPTEADCDSNVLWKLQKCVYGLNDAARKWYLTVKTFMLKMGCTQVKTDPAAFYWYDDGELCGMFLMHVDDFLWGGTKRFENVVIAKIRSQFQVKEQNKDIFKYIGLSIVQNDKGVTIHQNEYCKLLEAVNVSAMRGLDKSLKCNEEEKENFRSLVGQLGWLCTNSRPDLSYDVLELSCKVNQPKVGDLIEANKCLRKACTFETSMYFPELGDISSLSQSGYHNPADMPLQNPKEQIAMWQQNTYMSDSGIHSGATTNAPSLSGKEEEIDAEWLEGQAQQGFNQAAFTTEQVDDMNQQLNQTRSQRVRAAMFPETLDEGMEIPSTQFDPQ</sequence>
<dbReference type="EMBL" id="JAWZYT010000549">
    <property type="protein sequence ID" value="KAK4321973.1"/>
    <property type="molecule type" value="Genomic_DNA"/>
</dbReference>
<dbReference type="InterPro" id="IPR013284">
    <property type="entry name" value="Beta-catenin"/>
</dbReference>
<evidence type="ECO:0000313" key="4">
    <source>
        <dbReference type="EMBL" id="KAK4321973.1"/>
    </source>
</evidence>
<dbReference type="GO" id="GO:0045296">
    <property type="term" value="F:cadherin binding"/>
    <property type="evidence" value="ECO:0007669"/>
    <property type="project" value="InterPro"/>
</dbReference>
<dbReference type="AlphaFoldDB" id="A0AAE1Q9B0"/>